<dbReference type="Gene3D" id="3.30.450.40">
    <property type="match status" value="1"/>
</dbReference>
<dbReference type="InterPro" id="IPR029016">
    <property type="entry name" value="GAF-like_dom_sf"/>
</dbReference>
<dbReference type="PANTHER" id="PTHR38765">
    <property type="entry name" value="DUF484 DOMAIN-CONTAINING PROTEIN"/>
    <property type="match status" value="1"/>
</dbReference>
<protein>
    <recommendedName>
        <fullName evidence="4">DUF484 family protein</fullName>
    </recommendedName>
</protein>
<keyword evidence="3" id="KW-1185">Reference proteome</keyword>
<dbReference type="AlphaFoldDB" id="A0A1X7AKY3"/>
<dbReference type="OrthoDB" id="8525200at2"/>
<dbReference type="InterPro" id="IPR007435">
    <property type="entry name" value="DUF484"/>
</dbReference>
<dbReference type="EMBL" id="FWPT01000006">
    <property type="protein sequence ID" value="SMA48465.1"/>
    <property type="molecule type" value="Genomic_DNA"/>
</dbReference>
<evidence type="ECO:0000313" key="3">
    <source>
        <dbReference type="Proteomes" id="UP000196573"/>
    </source>
</evidence>
<sequence>MSDDGLEIPVLLSEEQVAEFLSANPEFFRDRDELLSKLTIPHQRGDAISLVERQVSVLRERNADLRERLNNLLSIARDNDRLFERVRRLVLSVMEAQTLDSLIDAVDDSLSHDFRIEYVNQFLVSDIFPGVSRVDCYPKQEICSNVGISDLLDGNRVVCGKLREKELKFLFPNHWKLVKSSAVVPLHCQRPLGVLVVGSRDEEDFRVGTGTVYLSFIGEVLSRALADFIPVKSTSETSAPEKI</sequence>
<name>A0A1X7AKY3_9GAMM</name>
<keyword evidence="1" id="KW-0175">Coiled coil</keyword>
<dbReference type="RefSeq" id="WP_087110838.1">
    <property type="nucleotide sequence ID" value="NZ_CBCSCN010000006.1"/>
</dbReference>
<feature type="coiled-coil region" evidence="1">
    <location>
        <begin position="48"/>
        <end position="75"/>
    </location>
</feature>
<evidence type="ECO:0008006" key="4">
    <source>
        <dbReference type="Google" id="ProtNLM"/>
    </source>
</evidence>
<dbReference type="PANTHER" id="PTHR38765:SF1">
    <property type="entry name" value="DUF484 DOMAIN-CONTAINING PROTEIN"/>
    <property type="match status" value="1"/>
</dbReference>
<reference evidence="2 3" key="1">
    <citation type="submission" date="2017-03" db="EMBL/GenBank/DDBJ databases">
        <authorList>
            <person name="Afonso C.L."/>
            <person name="Miller P.J."/>
            <person name="Scott M.A."/>
            <person name="Spackman E."/>
            <person name="Goraichik I."/>
            <person name="Dimitrov K.M."/>
            <person name="Suarez D.L."/>
            <person name="Swayne D.E."/>
        </authorList>
    </citation>
    <scope>NUCLEOTIDE SEQUENCE [LARGE SCALE GENOMIC DNA]</scope>
    <source>
        <strain evidence="2">SB41UT1</strain>
    </source>
</reference>
<dbReference type="Pfam" id="PF04340">
    <property type="entry name" value="DUF484"/>
    <property type="match status" value="1"/>
</dbReference>
<proteinExistence type="predicted"/>
<evidence type="ECO:0000313" key="2">
    <source>
        <dbReference type="EMBL" id="SMA48465.1"/>
    </source>
</evidence>
<organism evidence="2 3">
    <name type="scientific">Parendozoicomonas haliclonae</name>
    <dbReference type="NCBI Taxonomy" id="1960125"/>
    <lineage>
        <taxon>Bacteria</taxon>
        <taxon>Pseudomonadati</taxon>
        <taxon>Pseudomonadota</taxon>
        <taxon>Gammaproteobacteria</taxon>
        <taxon>Oceanospirillales</taxon>
        <taxon>Endozoicomonadaceae</taxon>
        <taxon>Parendozoicomonas</taxon>
    </lineage>
</organism>
<accession>A0A1X7AKY3</accession>
<gene>
    <name evidence="2" type="ORF">EHSB41UT_02753</name>
</gene>
<dbReference type="Proteomes" id="UP000196573">
    <property type="component" value="Unassembled WGS sequence"/>
</dbReference>
<evidence type="ECO:0000256" key="1">
    <source>
        <dbReference type="SAM" id="Coils"/>
    </source>
</evidence>